<evidence type="ECO:0000256" key="5">
    <source>
        <dbReference type="ARBA" id="ARBA00022777"/>
    </source>
</evidence>
<keyword evidence="2 10" id="KW-0723">Serine/threonine-protein kinase</keyword>
<feature type="binding site" evidence="9">
    <location>
        <position position="40"/>
    </location>
    <ligand>
        <name>ATP</name>
        <dbReference type="ChEBI" id="CHEBI:30616"/>
    </ligand>
</feature>
<dbReference type="InterPro" id="IPR000719">
    <property type="entry name" value="Prot_kinase_dom"/>
</dbReference>
<dbReference type="Proteomes" id="UP001642409">
    <property type="component" value="Unassembled WGS sequence"/>
</dbReference>
<evidence type="ECO:0000313" key="15">
    <source>
        <dbReference type="Proteomes" id="UP001642409"/>
    </source>
</evidence>
<organism evidence="13">
    <name type="scientific">Hexamita inflata</name>
    <dbReference type="NCBI Taxonomy" id="28002"/>
    <lineage>
        <taxon>Eukaryota</taxon>
        <taxon>Metamonada</taxon>
        <taxon>Diplomonadida</taxon>
        <taxon>Hexamitidae</taxon>
        <taxon>Hexamitinae</taxon>
        <taxon>Hexamita</taxon>
    </lineage>
</organism>
<evidence type="ECO:0000256" key="3">
    <source>
        <dbReference type="ARBA" id="ARBA00022679"/>
    </source>
</evidence>
<dbReference type="InterPro" id="IPR017441">
    <property type="entry name" value="Protein_kinase_ATP_BS"/>
</dbReference>
<evidence type="ECO:0000256" key="9">
    <source>
        <dbReference type="PROSITE-ProRule" id="PRU10141"/>
    </source>
</evidence>
<evidence type="ECO:0000256" key="4">
    <source>
        <dbReference type="ARBA" id="ARBA00022741"/>
    </source>
</evidence>
<keyword evidence="4 9" id="KW-0547">Nucleotide-binding</keyword>
<dbReference type="Gene3D" id="3.30.200.20">
    <property type="entry name" value="Phosphorylase Kinase, domain 1"/>
    <property type="match status" value="1"/>
</dbReference>
<dbReference type="Gene3D" id="1.10.510.10">
    <property type="entry name" value="Transferase(Phosphotransferase) domain 1"/>
    <property type="match status" value="1"/>
</dbReference>
<evidence type="ECO:0000256" key="8">
    <source>
        <dbReference type="ARBA" id="ARBA00048679"/>
    </source>
</evidence>
<keyword evidence="6 9" id="KW-0067">ATP-binding</keyword>
<evidence type="ECO:0000256" key="1">
    <source>
        <dbReference type="ARBA" id="ARBA00012513"/>
    </source>
</evidence>
<comment type="catalytic activity">
    <reaction evidence="8">
        <text>L-seryl-[protein] + ATP = O-phospho-L-seryl-[protein] + ADP + H(+)</text>
        <dbReference type="Rhea" id="RHEA:17989"/>
        <dbReference type="Rhea" id="RHEA-COMP:9863"/>
        <dbReference type="Rhea" id="RHEA-COMP:11604"/>
        <dbReference type="ChEBI" id="CHEBI:15378"/>
        <dbReference type="ChEBI" id="CHEBI:29999"/>
        <dbReference type="ChEBI" id="CHEBI:30616"/>
        <dbReference type="ChEBI" id="CHEBI:83421"/>
        <dbReference type="ChEBI" id="CHEBI:456216"/>
        <dbReference type="EC" id="2.7.11.1"/>
    </reaction>
</comment>
<dbReference type="GO" id="GO:0005524">
    <property type="term" value="F:ATP binding"/>
    <property type="evidence" value="ECO:0007669"/>
    <property type="project" value="UniProtKB-UniRule"/>
</dbReference>
<dbReference type="InterPro" id="IPR051131">
    <property type="entry name" value="NEK_Ser/Thr_kinase_NIMA"/>
</dbReference>
<keyword evidence="15" id="KW-1185">Reference proteome</keyword>
<evidence type="ECO:0000256" key="10">
    <source>
        <dbReference type="RuleBase" id="RU000304"/>
    </source>
</evidence>
<dbReference type="PROSITE" id="PS00107">
    <property type="entry name" value="PROTEIN_KINASE_ATP"/>
    <property type="match status" value="1"/>
</dbReference>
<dbReference type="Pfam" id="PF00069">
    <property type="entry name" value="Pkinase"/>
    <property type="match status" value="1"/>
</dbReference>
<evidence type="ECO:0000256" key="2">
    <source>
        <dbReference type="ARBA" id="ARBA00022527"/>
    </source>
</evidence>
<dbReference type="SMART" id="SM00220">
    <property type="entry name" value="S_TKc"/>
    <property type="match status" value="1"/>
</dbReference>
<dbReference type="AlphaFoldDB" id="A0AA86QR14"/>
<comment type="caution">
    <text evidence="13">The sequence shown here is derived from an EMBL/GenBank/DDBJ whole genome shotgun (WGS) entry which is preliminary data.</text>
</comment>
<dbReference type="EMBL" id="CATOUU010000953">
    <property type="protein sequence ID" value="CAI9962513.1"/>
    <property type="molecule type" value="Genomic_DNA"/>
</dbReference>
<dbReference type="InterPro" id="IPR008271">
    <property type="entry name" value="Ser/Thr_kinase_AS"/>
</dbReference>
<dbReference type="SUPFAM" id="SSF56112">
    <property type="entry name" value="Protein kinase-like (PK-like)"/>
    <property type="match status" value="1"/>
</dbReference>
<evidence type="ECO:0000313" key="14">
    <source>
        <dbReference type="EMBL" id="CAL6088143.1"/>
    </source>
</evidence>
<dbReference type="InterPro" id="IPR011009">
    <property type="entry name" value="Kinase-like_dom_sf"/>
</dbReference>
<name>A0AA86QR14_9EUKA</name>
<proteinExistence type="inferred from homology"/>
<dbReference type="PANTHER" id="PTHR44899">
    <property type="entry name" value="CAMK FAMILY PROTEIN KINASE"/>
    <property type="match status" value="1"/>
</dbReference>
<evidence type="ECO:0000256" key="7">
    <source>
        <dbReference type="ARBA" id="ARBA00047899"/>
    </source>
</evidence>
<protein>
    <recommendedName>
        <fullName evidence="1">non-specific serine/threonine protein kinase</fullName>
        <ecNumber evidence="1">2.7.11.1</ecNumber>
    </recommendedName>
</protein>
<dbReference type="EC" id="2.7.11.1" evidence="1"/>
<dbReference type="PANTHER" id="PTHR44899:SF10">
    <property type="entry name" value="NIMA-RELATED KINASE 2"/>
    <property type="match status" value="1"/>
</dbReference>
<dbReference type="PROSITE" id="PS50011">
    <property type="entry name" value="PROTEIN_KINASE_DOM"/>
    <property type="match status" value="1"/>
</dbReference>
<keyword evidence="5 14" id="KW-0418">Kinase</keyword>
<gene>
    <name evidence="13" type="ORF">HINF_LOCUS50158</name>
    <name evidence="14" type="ORF">HINF_LOCUS63985</name>
</gene>
<feature type="region of interest" description="Disordered" evidence="11">
    <location>
        <begin position="342"/>
        <end position="365"/>
    </location>
</feature>
<dbReference type="EMBL" id="CAXDID020000405">
    <property type="protein sequence ID" value="CAL6088143.1"/>
    <property type="molecule type" value="Genomic_DNA"/>
</dbReference>
<feature type="domain" description="Protein kinase" evidence="12">
    <location>
        <begin position="11"/>
        <end position="275"/>
    </location>
</feature>
<keyword evidence="3" id="KW-0808">Transferase</keyword>
<sequence>MSEQRDINKDYLFLTIIGSGSFGKVHKVQSRKDNQIFACKEIDYGKMAEKERKLLVHECNTLKELHHQQIVSYVDRYLDKIHSKIFIVMEYCENGDLARYIKRHKQERSFIAEDKIWSVLVQLLNGLKYCHQDMYPQAGHRVIHRDIKPGNVFLTKDGSVKLGDFGLCRSLNDQSQAATNVGTPLYMPPEILAKQPYSEKADVWSLGCVIYELAALQPPFQATNMDSLKIKVRSGAKPSLPSTYSAQLRQIIDLMLENSQTKRQSVLELIQFPKVQKMQQLMIEKGMPGAPTEFPQQTPPQVSAQVVTKQTPLTIENKVEELKQMFVKKDRETELKEWEERLREKEEELKMRERALRDREERFSR</sequence>
<evidence type="ECO:0000313" key="13">
    <source>
        <dbReference type="EMBL" id="CAI9962513.1"/>
    </source>
</evidence>
<dbReference type="PROSITE" id="PS00108">
    <property type="entry name" value="PROTEIN_KINASE_ST"/>
    <property type="match status" value="1"/>
</dbReference>
<reference evidence="14 15" key="2">
    <citation type="submission" date="2024-07" db="EMBL/GenBank/DDBJ databases">
        <authorList>
            <person name="Akdeniz Z."/>
        </authorList>
    </citation>
    <scope>NUCLEOTIDE SEQUENCE [LARGE SCALE GENOMIC DNA]</scope>
</reference>
<accession>A0AA86QR14</accession>
<dbReference type="GO" id="GO:0004674">
    <property type="term" value="F:protein serine/threonine kinase activity"/>
    <property type="evidence" value="ECO:0007669"/>
    <property type="project" value="UniProtKB-KW"/>
</dbReference>
<comment type="catalytic activity">
    <reaction evidence="7">
        <text>L-threonyl-[protein] + ATP = O-phospho-L-threonyl-[protein] + ADP + H(+)</text>
        <dbReference type="Rhea" id="RHEA:46608"/>
        <dbReference type="Rhea" id="RHEA-COMP:11060"/>
        <dbReference type="Rhea" id="RHEA-COMP:11605"/>
        <dbReference type="ChEBI" id="CHEBI:15378"/>
        <dbReference type="ChEBI" id="CHEBI:30013"/>
        <dbReference type="ChEBI" id="CHEBI:30616"/>
        <dbReference type="ChEBI" id="CHEBI:61977"/>
        <dbReference type="ChEBI" id="CHEBI:456216"/>
        <dbReference type="EC" id="2.7.11.1"/>
    </reaction>
</comment>
<evidence type="ECO:0000256" key="6">
    <source>
        <dbReference type="ARBA" id="ARBA00022840"/>
    </source>
</evidence>
<reference evidence="13" key="1">
    <citation type="submission" date="2023-06" db="EMBL/GenBank/DDBJ databases">
        <authorList>
            <person name="Kurt Z."/>
        </authorList>
    </citation>
    <scope>NUCLEOTIDE SEQUENCE</scope>
</reference>
<comment type="similarity">
    <text evidence="10">Belongs to the protein kinase superfamily.</text>
</comment>
<evidence type="ECO:0000259" key="12">
    <source>
        <dbReference type="PROSITE" id="PS50011"/>
    </source>
</evidence>
<evidence type="ECO:0000256" key="11">
    <source>
        <dbReference type="SAM" id="MobiDB-lite"/>
    </source>
</evidence>
<dbReference type="CDD" id="cd08217">
    <property type="entry name" value="STKc_Nek2"/>
    <property type="match status" value="1"/>
</dbReference>